<reference evidence="1 2" key="1">
    <citation type="submission" date="2014-04" db="EMBL/GenBank/DDBJ databases">
        <authorList>
            <consortium name="DOE Joint Genome Institute"/>
            <person name="Kuo A."/>
            <person name="Zuccaro A."/>
            <person name="Kohler A."/>
            <person name="Nagy L.G."/>
            <person name="Floudas D."/>
            <person name="Copeland A."/>
            <person name="Barry K.W."/>
            <person name="Cichocki N."/>
            <person name="Veneault-Fourrey C."/>
            <person name="LaButti K."/>
            <person name="Lindquist E.A."/>
            <person name="Lipzen A."/>
            <person name="Lundell T."/>
            <person name="Morin E."/>
            <person name="Murat C."/>
            <person name="Sun H."/>
            <person name="Tunlid A."/>
            <person name="Henrissat B."/>
            <person name="Grigoriev I.V."/>
            <person name="Hibbett D.S."/>
            <person name="Martin F."/>
            <person name="Nordberg H.P."/>
            <person name="Cantor M.N."/>
            <person name="Hua S.X."/>
        </authorList>
    </citation>
    <scope>NUCLEOTIDE SEQUENCE [LARGE SCALE GENOMIC DNA]</scope>
    <source>
        <strain evidence="1 2">MAFF 305830</strain>
    </source>
</reference>
<evidence type="ECO:0000313" key="1">
    <source>
        <dbReference type="EMBL" id="KIM31316.1"/>
    </source>
</evidence>
<reference evidence="2" key="2">
    <citation type="submission" date="2015-01" db="EMBL/GenBank/DDBJ databases">
        <title>Evolutionary Origins and Diversification of the Mycorrhizal Mutualists.</title>
        <authorList>
            <consortium name="DOE Joint Genome Institute"/>
            <consortium name="Mycorrhizal Genomics Consortium"/>
            <person name="Kohler A."/>
            <person name="Kuo A."/>
            <person name="Nagy L.G."/>
            <person name="Floudas D."/>
            <person name="Copeland A."/>
            <person name="Barry K.W."/>
            <person name="Cichocki N."/>
            <person name="Veneault-Fourrey C."/>
            <person name="LaButti K."/>
            <person name="Lindquist E.A."/>
            <person name="Lipzen A."/>
            <person name="Lundell T."/>
            <person name="Morin E."/>
            <person name="Murat C."/>
            <person name="Riley R."/>
            <person name="Ohm R."/>
            <person name="Sun H."/>
            <person name="Tunlid A."/>
            <person name="Henrissat B."/>
            <person name="Grigoriev I.V."/>
            <person name="Hibbett D.S."/>
            <person name="Martin F."/>
        </authorList>
    </citation>
    <scope>NUCLEOTIDE SEQUENCE [LARGE SCALE GENOMIC DNA]</scope>
    <source>
        <strain evidence="2">MAFF 305830</strain>
    </source>
</reference>
<dbReference type="GO" id="GO:0016788">
    <property type="term" value="F:hydrolase activity, acting on ester bonds"/>
    <property type="evidence" value="ECO:0007669"/>
    <property type="project" value="InterPro"/>
</dbReference>
<dbReference type="Pfam" id="PF00657">
    <property type="entry name" value="Lipase_GDSL"/>
    <property type="match status" value="1"/>
</dbReference>
<proteinExistence type="predicted"/>
<dbReference type="Gene3D" id="3.40.50.1110">
    <property type="entry name" value="SGNH hydrolase"/>
    <property type="match status" value="1"/>
</dbReference>
<feature type="non-terminal residue" evidence="1">
    <location>
        <position position="1"/>
    </location>
</feature>
<keyword evidence="2" id="KW-1185">Reference proteome</keyword>
<dbReference type="InterPro" id="IPR001087">
    <property type="entry name" value="GDSL"/>
</dbReference>
<dbReference type="OrthoDB" id="1600564at2759"/>
<feature type="non-terminal residue" evidence="1">
    <location>
        <position position="255"/>
    </location>
</feature>
<name>A0A0C3BII4_SERVB</name>
<sequence>IFRGGKWKGIRNIQNMFIFGDSYSSVNDDDSFMPHPTREQPLGTPFPGDPWTERGPNWVGHLVRVHQPQLKVYDYAKGGATISGLSTQIRKKFLARHATSVQWSASDSLFVLWIGINDLAETSNPVQSIQLLFQLMGELHNAGARNFLLLDCPPIHRTPNSGDPESGPNSDRFEDWNGLFPVTTPNGVGVGGDTSVFVFSSWSTFMSILDYPEAYGFDEDEVDEAQGPVWMDDLHPTSKVHGILAKHLNKFLTDI</sequence>
<dbReference type="HOGENOM" id="CLU_015101_4_1_1"/>
<dbReference type="InterPro" id="IPR036514">
    <property type="entry name" value="SGNH_hydro_sf"/>
</dbReference>
<gene>
    <name evidence="1" type="ORF">M408DRAFT_58783</name>
</gene>
<dbReference type="STRING" id="933852.A0A0C3BII4"/>
<dbReference type="AlphaFoldDB" id="A0A0C3BII4"/>
<accession>A0A0C3BII4</accession>
<evidence type="ECO:0000313" key="2">
    <source>
        <dbReference type="Proteomes" id="UP000054097"/>
    </source>
</evidence>
<dbReference type="EMBL" id="KN824282">
    <property type="protein sequence ID" value="KIM31316.1"/>
    <property type="molecule type" value="Genomic_DNA"/>
</dbReference>
<dbReference type="SUPFAM" id="SSF52266">
    <property type="entry name" value="SGNH hydrolase"/>
    <property type="match status" value="1"/>
</dbReference>
<protein>
    <submittedName>
        <fullName evidence="1">Carbohydrate esterase family 16 protein</fullName>
    </submittedName>
</protein>
<organism evidence="1 2">
    <name type="scientific">Serendipita vermifera MAFF 305830</name>
    <dbReference type="NCBI Taxonomy" id="933852"/>
    <lineage>
        <taxon>Eukaryota</taxon>
        <taxon>Fungi</taxon>
        <taxon>Dikarya</taxon>
        <taxon>Basidiomycota</taxon>
        <taxon>Agaricomycotina</taxon>
        <taxon>Agaricomycetes</taxon>
        <taxon>Sebacinales</taxon>
        <taxon>Serendipitaceae</taxon>
        <taxon>Serendipita</taxon>
    </lineage>
</organism>
<dbReference type="Proteomes" id="UP000054097">
    <property type="component" value="Unassembled WGS sequence"/>
</dbReference>